<gene>
    <name evidence="3" type="ORF">AVDCRST_MAG50-1984</name>
</gene>
<dbReference type="InterPro" id="IPR001173">
    <property type="entry name" value="Glyco_trans_2-like"/>
</dbReference>
<dbReference type="AlphaFoldDB" id="A0A6J4I9V0"/>
<dbReference type="Pfam" id="PF00535">
    <property type="entry name" value="Glycos_transf_2"/>
    <property type="match status" value="1"/>
</dbReference>
<organism evidence="3">
    <name type="scientific">uncultured Acidimicrobiales bacterium</name>
    <dbReference type="NCBI Taxonomy" id="310071"/>
    <lineage>
        <taxon>Bacteria</taxon>
        <taxon>Bacillati</taxon>
        <taxon>Actinomycetota</taxon>
        <taxon>Acidimicrobiia</taxon>
        <taxon>Acidimicrobiales</taxon>
        <taxon>environmental samples</taxon>
    </lineage>
</organism>
<comment type="similarity">
    <text evidence="1">Belongs to the glycosyltransferase 2 family.</text>
</comment>
<dbReference type="Gene3D" id="3.90.550.10">
    <property type="entry name" value="Spore Coat Polysaccharide Biosynthesis Protein SpsA, Chain A"/>
    <property type="match status" value="1"/>
</dbReference>
<evidence type="ECO:0000259" key="2">
    <source>
        <dbReference type="Pfam" id="PF00535"/>
    </source>
</evidence>
<dbReference type="SUPFAM" id="SSF53448">
    <property type="entry name" value="Nucleotide-diphospho-sugar transferases"/>
    <property type="match status" value="1"/>
</dbReference>
<evidence type="ECO:0000256" key="1">
    <source>
        <dbReference type="ARBA" id="ARBA00006739"/>
    </source>
</evidence>
<feature type="domain" description="Glycosyltransferase 2-like" evidence="2">
    <location>
        <begin position="3"/>
        <end position="157"/>
    </location>
</feature>
<reference evidence="3" key="1">
    <citation type="submission" date="2020-02" db="EMBL/GenBank/DDBJ databases">
        <authorList>
            <person name="Meier V. D."/>
        </authorList>
    </citation>
    <scope>NUCLEOTIDE SEQUENCE</scope>
    <source>
        <strain evidence="3">AVDCRST_MAG50</strain>
    </source>
</reference>
<dbReference type="InterPro" id="IPR029044">
    <property type="entry name" value="Nucleotide-diphossugar_trans"/>
</dbReference>
<accession>A0A6J4I9V0</accession>
<name>A0A6J4I9V0_9ACTN</name>
<protein>
    <submittedName>
        <fullName evidence="3">Glycosyltransferase</fullName>
    </submittedName>
</protein>
<dbReference type="GO" id="GO:0016740">
    <property type="term" value="F:transferase activity"/>
    <property type="evidence" value="ECO:0007669"/>
    <property type="project" value="UniProtKB-KW"/>
</dbReference>
<dbReference type="InterPro" id="IPR050256">
    <property type="entry name" value="Glycosyltransferase_2"/>
</dbReference>
<keyword evidence="3" id="KW-0808">Transferase</keyword>
<sequence length="229" mass="24710">MVVIFPVHNEAATLAAVLRRVPRQAFGRPVVTLVVDDGSTDGSGDIAVAEGAKLTAHDSNRGLGAAVRTGLAEAVSLRAWAAAFLDADGEYDPAELEALLRPVERNEADYVVGSRFDGEIASMLLHRRLGNHVLTVLTSVLARRRLSDAQSGFRVLSARAAASAVIIHDYNYAQVLTLDLLTRGFRYAEVPISYSRRRDGQSFVKLGRYLRLVLPAMVRAARAGQTAAT</sequence>
<proteinExistence type="inferred from homology"/>
<dbReference type="EMBL" id="CADCTF010000101">
    <property type="protein sequence ID" value="CAA9246118.1"/>
    <property type="molecule type" value="Genomic_DNA"/>
</dbReference>
<dbReference type="PANTHER" id="PTHR48090">
    <property type="entry name" value="UNDECAPRENYL-PHOSPHATE 4-DEOXY-4-FORMAMIDO-L-ARABINOSE TRANSFERASE-RELATED"/>
    <property type="match status" value="1"/>
</dbReference>
<dbReference type="PANTHER" id="PTHR48090:SF7">
    <property type="entry name" value="RFBJ PROTEIN"/>
    <property type="match status" value="1"/>
</dbReference>
<dbReference type="CDD" id="cd04179">
    <property type="entry name" value="DPM_DPG-synthase_like"/>
    <property type="match status" value="1"/>
</dbReference>
<evidence type="ECO:0000313" key="3">
    <source>
        <dbReference type="EMBL" id="CAA9246118.1"/>
    </source>
</evidence>